<evidence type="ECO:0000313" key="2">
    <source>
        <dbReference type="Proteomes" id="UP000321954"/>
    </source>
</evidence>
<dbReference type="AlphaFoldDB" id="A0A5B8YIU0"/>
<proteinExistence type="predicted"/>
<keyword evidence="2" id="KW-1185">Reference proteome</keyword>
<dbReference type="Proteomes" id="UP000321954">
    <property type="component" value="Chromosome"/>
</dbReference>
<gene>
    <name evidence="1" type="ORF">FK178_07345</name>
</gene>
<dbReference type="PROSITE" id="PS51257">
    <property type="entry name" value="PROKAR_LIPOPROTEIN"/>
    <property type="match status" value="1"/>
</dbReference>
<dbReference type="OrthoDB" id="823957at2"/>
<reference evidence="1 2" key="1">
    <citation type="submission" date="2019-08" db="EMBL/GenBank/DDBJ databases">
        <title>Antarcticibacterium arcticum sp. nov., a bacterium isolated from marine sediment of the Canadian Beaufort Sea.</title>
        <authorList>
            <person name="Lee Y.M."/>
            <person name="Baek K."/>
            <person name="Lee D.-H."/>
            <person name="Shin S.C."/>
            <person name="Jin Y.K."/>
            <person name="Park Y."/>
        </authorList>
    </citation>
    <scope>NUCLEOTIDE SEQUENCE [LARGE SCALE GENOMIC DNA]</scope>
    <source>
        <strain evidence="1 2">PAMC 28998</strain>
    </source>
</reference>
<sequence>MKKLTYLLFLAIGVTACSVESIDSTENLLTADMKFKSQSSVTITPPDGVLCAGEELTFSVSVTTDKQFQVQMLNDDLADWDQVHQESQGQTGSKYFNVILAEGENTFRYTNQSGGGWTYYSTTFTGIDCSDCDNSLVVDFVCEETKTATFTFTAVEAGPIVIQGGLSANAEITSQNSNVLESVWHQSTGGPSSVTRWVGEVDACEEVTITIIFTGGNGIGEWTAKRGEDLLGSTDAQECN</sequence>
<dbReference type="RefSeq" id="WP_146832898.1">
    <property type="nucleotide sequence ID" value="NZ_CP042476.1"/>
</dbReference>
<protein>
    <submittedName>
        <fullName evidence="1">Uncharacterized protein</fullName>
    </submittedName>
</protein>
<accession>A0A5B8YIU0</accession>
<name>A0A5B8YIU0_9FLAO</name>
<evidence type="ECO:0000313" key="1">
    <source>
        <dbReference type="EMBL" id="QED37551.1"/>
    </source>
</evidence>
<dbReference type="EMBL" id="CP042476">
    <property type="protein sequence ID" value="QED37551.1"/>
    <property type="molecule type" value="Genomic_DNA"/>
</dbReference>
<dbReference type="KEGG" id="anp:FK178_07345"/>
<organism evidence="1 2">
    <name type="scientific">Antarcticibacterium arcticum</name>
    <dbReference type="NCBI Taxonomy" id="2585771"/>
    <lineage>
        <taxon>Bacteria</taxon>
        <taxon>Pseudomonadati</taxon>
        <taxon>Bacteroidota</taxon>
        <taxon>Flavobacteriia</taxon>
        <taxon>Flavobacteriales</taxon>
        <taxon>Flavobacteriaceae</taxon>
        <taxon>Antarcticibacterium</taxon>
    </lineage>
</organism>